<reference evidence="1 2" key="1">
    <citation type="journal article" date="2013" name="Genome Announc.">
        <title>Complete Genome Sequence of Leifsonia xyli subsp. cynodontis Strain DSM46306, a Gram-Positive Bacterial Pathogen of Grasses.</title>
        <authorList>
            <person name="Monteiro-Vitorello C.B."/>
            <person name="Zerillo M.M."/>
            <person name="Van Sluys M.A."/>
            <person name="Camargo L.E."/>
            <person name="Kitajima J.P."/>
        </authorList>
    </citation>
    <scope>NUCLEOTIDE SEQUENCE [LARGE SCALE GENOMIC DNA]</scope>
    <source>
        <strain evidence="1 2">DSM 46306</strain>
    </source>
</reference>
<dbReference type="HOGENOM" id="CLU_2117975_0_0_11"/>
<gene>
    <name evidence="1" type="ORF">O159_06140</name>
</gene>
<dbReference type="Proteomes" id="UP000016743">
    <property type="component" value="Chromosome"/>
</dbReference>
<keyword evidence="2" id="KW-1185">Reference proteome</keyword>
<sequence length="114" mass="12551">MSASTTTTGWPPRAIVTARLAERVDLPSEGMEEVTSRMRGGLSTSTYERFVRSSRRASIALTESEVFFPLVPMMCEFSASSSVMGTVPMTETPKVFSTISADRTLRSSWFRISA</sequence>
<dbReference type="KEGG" id="lxy:O159_06140"/>
<protein>
    <submittedName>
        <fullName evidence="1">Uncharacterized protein</fullName>
    </submittedName>
</protein>
<name>U3P4V3_LEIXC</name>
<dbReference type="EMBL" id="CP006734">
    <property type="protein sequence ID" value="AGW40801.1"/>
    <property type="molecule type" value="Genomic_DNA"/>
</dbReference>
<organism evidence="1 2">
    <name type="scientific">Leifsonia xyli subsp. cynodontis DSM 46306</name>
    <dbReference type="NCBI Taxonomy" id="1389489"/>
    <lineage>
        <taxon>Bacteria</taxon>
        <taxon>Bacillati</taxon>
        <taxon>Actinomycetota</taxon>
        <taxon>Actinomycetes</taxon>
        <taxon>Micrococcales</taxon>
        <taxon>Microbacteriaceae</taxon>
        <taxon>Leifsonia</taxon>
    </lineage>
</organism>
<proteinExistence type="predicted"/>
<dbReference type="RefSeq" id="WP_021754240.1">
    <property type="nucleotide sequence ID" value="NC_022438.1"/>
</dbReference>
<evidence type="ECO:0000313" key="2">
    <source>
        <dbReference type="Proteomes" id="UP000016743"/>
    </source>
</evidence>
<evidence type="ECO:0000313" key="1">
    <source>
        <dbReference type="EMBL" id="AGW40801.1"/>
    </source>
</evidence>
<accession>U3P4V3</accession>
<dbReference type="AlphaFoldDB" id="U3P4V3"/>
<dbReference type="STRING" id="1389489.O159_06140"/>